<comment type="cofactor">
    <cofactor evidence="1">
        <name>biotin</name>
        <dbReference type="ChEBI" id="CHEBI:57586"/>
    </cofactor>
</comment>
<feature type="domain" description="Lipoyl-binding" evidence="8">
    <location>
        <begin position="625"/>
        <end position="703"/>
    </location>
</feature>
<dbReference type="PROSITE" id="PS50975">
    <property type="entry name" value="ATP_GRASP"/>
    <property type="match status" value="1"/>
</dbReference>
<dbReference type="InterPro" id="IPR011761">
    <property type="entry name" value="ATP-grasp"/>
</dbReference>
<name>A0ABU4VJJ2_9ACTN</name>
<dbReference type="Gene3D" id="2.40.50.100">
    <property type="match status" value="1"/>
</dbReference>
<evidence type="ECO:0000259" key="8">
    <source>
        <dbReference type="PROSITE" id="PS50968"/>
    </source>
</evidence>
<dbReference type="SUPFAM" id="SSF51230">
    <property type="entry name" value="Single hybrid motif"/>
    <property type="match status" value="1"/>
</dbReference>
<dbReference type="PROSITE" id="PS50968">
    <property type="entry name" value="BIOTINYL_LIPOYL"/>
    <property type="match status" value="1"/>
</dbReference>
<feature type="domain" description="Biotin carboxylation" evidence="10">
    <location>
        <begin position="25"/>
        <end position="486"/>
    </location>
</feature>
<evidence type="ECO:0000256" key="2">
    <source>
        <dbReference type="ARBA" id="ARBA00013263"/>
    </source>
</evidence>
<evidence type="ECO:0000256" key="7">
    <source>
        <dbReference type="PROSITE-ProRule" id="PRU00409"/>
    </source>
</evidence>
<evidence type="ECO:0000256" key="3">
    <source>
        <dbReference type="ARBA" id="ARBA00022598"/>
    </source>
</evidence>
<dbReference type="PROSITE" id="PS00867">
    <property type="entry name" value="CPSASE_2"/>
    <property type="match status" value="1"/>
</dbReference>
<evidence type="ECO:0000259" key="10">
    <source>
        <dbReference type="PROSITE" id="PS50979"/>
    </source>
</evidence>
<evidence type="ECO:0000256" key="6">
    <source>
        <dbReference type="ARBA" id="ARBA00023267"/>
    </source>
</evidence>
<keyword evidence="4 7" id="KW-0547">Nucleotide-binding</keyword>
<dbReference type="CDD" id="cd06850">
    <property type="entry name" value="biotinyl_domain"/>
    <property type="match status" value="1"/>
</dbReference>
<accession>A0ABU4VJJ2</accession>
<dbReference type="InterPro" id="IPR016185">
    <property type="entry name" value="PreATP-grasp_dom_sf"/>
</dbReference>
<dbReference type="InterPro" id="IPR050856">
    <property type="entry name" value="Biotin_carboxylase_complex"/>
</dbReference>
<organism evidence="11 12">
    <name type="scientific">Patulibacter brassicae</name>
    <dbReference type="NCBI Taxonomy" id="1705717"/>
    <lineage>
        <taxon>Bacteria</taxon>
        <taxon>Bacillati</taxon>
        <taxon>Actinomycetota</taxon>
        <taxon>Thermoleophilia</taxon>
        <taxon>Solirubrobacterales</taxon>
        <taxon>Patulibacteraceae</taxon>
        <taxon>Patulibacter</taxon>
    </lineage>
</organism>
<feature type="domain" description="ATP-grasp" evidence="9">
    <location>
        <begin position="145"/>
        <end position="350"/>
    </location>
</feature>
<comment type="caution">
    <text evidence="11">The sequence shown here is derived from an EMBL/GenBank/DDBJ whole genome shotgun (WGS) entry which is preliminary data.</text>
</comment>
<dbReference type="InterPro" id="IPR048429">
    <property type="entry name" value="MCC_alpha_BT"/>
</dbReference>
<dbReference type="InterPro" id="IPR011764">
    <property type="entry name" value="Biotin_carboxylation_dom"/>
</dbReference>
<evidence type="ECO:0000313" key="11">
    <source>
        <dbReference type="EMBL" id="MDX8151294.1"/>
    </source>
</evidence>
<dbReference type="EMBL" id="JAXAVX010000002">
    <property type="protein sequence ID" value="MDX8151294.1"/>
    <property type="molecule type" value="Genomic_DNA"/>
</dbReference>
<dbReference type="Pfam" id="PF02786">
    <property type="entry name" value="CPSase_L_D2"/>
    <property type="match status" value="1"/>
</dbReference>
<protein>
    <recommendedName>
        <fullName evidence="2">biotin carboxylase</fullName>
        <ecNumber evidence="2">6.3.4.14</ecNumber>
    </recommendedName>
</protein>
<dbReference type="Pfam" id="PF00364">
    <property type="entry name" value="Biotin_lipoyl"/>
    <property type="match status" value="1"/>
</dbReference>
<dbReference type="RefSeq" id="WP_319953444.1">
    <property type="nucleotide sequence ID" value="NZ_JAXAVX010000002.1"/>
</dbReference>
<keyword evidence="12" id="KW-1185">Reference proteome</keyword>
<dbReference type="PROSITE" id="PS50979">
    <property type="entry name" value="BC"/>
    <property type="match status" value="1"/>
</dbReference>
<keyword evidence="6" id="KW-0092">Biotin</keyword>
<dbReference type="SUPFAM" id="SSF52440">
    <property type="entry name" value="PreATP-grasp domain"/>
    <property type="match status" value="1"/>
</dbReference>
<dbReference type="InterPro" id="IPR005479">
    <property type="entry name" value="CPAse_ATP-bd"/>
</dbReference>
<dbReference type="Gene3D" id="3.30.470.20">
    <property type="entry name" value="ATP-grasp fold, B domain"/>
    <property type="match status" value="1"/>
</dbReference>
<dbReference type="SUPFAM" id="SSF56059">
    <property type="entry name" value="Glutathione synthetase ATP-binding domain-like"/>
    <property type="match status" value="1"/>
</dbReference>
<evidence type="ECO:0000256" key="4">
    <source>
        <dbReference type="ARBA" id="ARBA00022741"/>
    </source>
</evidence>
<dbReference type="EC" id="6.3.4.14" evidence="2"/>
<proteinExistence type="predicted"/>
<keyword evidence="3" id="KW-0436">Ligase</keyword>
<evidence type="ECO:0000256" key="1">
    <source>
        <dbReference type="ARBA" id="ARBA00001953"/>
    </source>
</evidence>
<keyword evidence="5 7" id="KW-0067">ATP-binding</keyword>
<dbReference type="SMART" id="SM00878">
    <property type="entry name" value="Biotin_carb_C"/>
    <property type="match status" value="1"/>
</dbReference>
<dbReference type="InterPro" id="IPR011054">
    <property type="entry name" value="Rudment_hybrid_motif"/>
</dbReference>
<dbReference type="Pfam" id="PF02785">
    <property type="entry name" value="Biotin_carb_C"/>
    <property type="match status" value="1"/>
</dbReference>
<gene>
    <name evidence="11" type="ORF">SK069_06815</name>
</gene>
<dbReference type="Proteomes" id="UP001277761">
    <property type="component" value="Unassembled WGS sequence"/>
</dbReference>
<evidence type="ECO:0000256" key="5">
    <source>
        <dbReference type="ARBA" id="ARBA00022840"/>
    </source>
</evidence>
<evidence type="ECO:0000259" key="9">
    <source>
        <dbReference type="PROSITE" id="PS50975"/>
    </source>
</evidence>
<dbReference type="SUPFAM" id="SSF51246">
    <property type="entry name" value="Rudiment single hybrid motif"/>
    <property type="match status" value="1"/>
</dbReference>
<dbReference type="Pfam" id="PF00289">
    <property type="entry name" value="Biotin_carb_N"/>
    <property type="match status" value="1"/>
</dbReference>
<dbReference type="InterPro" id="IPR000089">
    <property type="entry name" value="Biotin_lipoyl"/>
</dbReference>
<dbReference type="InterPro" id="IPR005481">
    <property type="entry name" value="BC-like_N"/>
</dbReference>
<dbReference type="PANTHER" id="PTHR18866:SF33">
    <property type="entry name" value="METHYLCROTONOYL-COA CARBOXYLASE SUBUNIT ALPHA, MITOCHONDRIAL-RELATED"/>
    <property type="match status" value="1"/>
</dbReference>
<dbReference type="InterPro" id="IPR005482">
    <property type="entry name" value="Biotin_COase_C"/>
</dbReference>
<sequence length="708" mass="74044">MSVLGGEQSMAATVTDPSVGAGREPIRRVLIANRGEIAVRIAATLRRLGVASVVVRAPDEAPDAPHVLAGDRAIALRRTGERSPYLDVEQLVAIAGAEGCDAVHPGYGFLAERDDAAQAFVDAGIRWIGPTPEAIALLGDKSAAKRTAIAGDVPVVPGLDADELTEEGVRAFAQEHGLPVLLKAAAGGGGKGMRRVDELGQVPDAVGAARREAEAAFGRGDLLVERLVEPARHVEVQVAADHHGAAVAIGERECSLQRRHQKLLEESPAPGLSDATRRRLHDAAVRLATTSGYRNLGTVEFLVEAPDAAADPDAPGIYFLEMNARLQVEHPVTELVHRLDLVELQLRIAEGVPLAVLLPDGGVGGDHVARGHAIEARICAERTVGTSFLPAVGTVVAYREPAGVGVRVDSGITTGSVVSTAFDPMLMKVIAFGADREQARERLVAALAELAVLGVETNAAFLRRLLGHPDVVAARTTTTLLERLLADEEAGPALREPPAAERARAAVALAAAERLALGGTADAGFGDADGWRVGRRAATRLAWRDGEDEPLVTTVRPTDDGGLEVALDDGEARVVRAHAVAGPADDLVLRVVQDGDEATWRRVPDGEWRWLHGPTGTVAWRPEPARAAGAAAGSGSLEAPLPGVVLAVRTPAGTRVAAGETVVVLESMKMELDVSAPRDGVVAHVDVAVGDHVQRGQVLAAVEEEDEA</sequence>
<dbReference type="PANTHER" id="PTHR18866">
    <property type="entry name" value="CARBOXYLASE:PYRUVATE/ACETYL-COA/PROPIONYL-COA CARBOXYLASE"/>
    <property type="match status" value="1"/>
</dbReference>
<reference evidence="11 12" key="1">
    <citation type="submission" date="2023-11" db="EMBL/GenBank/DDBJ databases">
        <authorList>
            <person name="Xu M."/>
            <person name="Jiang T."/>
        </authorList>
    </citation>
    <scope>NUCLEOTIDE SEQUENCE [LARGE SCALE GENOMIC DNA]</scope>
    <source>
        <strain evidence="11 12">SD</strain>
    </source>
</reference>
<evidence type="ECO:0000313" key="12">
    <source>
        <dbReference type="Proteomes" id="UP001277761"/>
    </source>
</evidence>
<dbReference type="Pfam" id="PF21139">
    <property type="entry name" value="BT_MCC_alpha"/>
    <property type="match status" value="1"/>
</dbReference>
<dbReference type="InterPro" id="IPR011053">
    <property type="entry name" value="Single_hybrid_motif"/>
</dbReference>